<reference evidence="2 3" key="1">
    <citation type="journal article" date="2011" name="J. Bacteriol.">
        <title>Complete genome sequence of the thermoacidophilic crenarchaeon Thermoproteus uzoniensis 768-20.</title>
        <authorList>
            <person name="Mardanov A.V."/>
            <person name="Gumerov V.M."/>
            <person name="Beletsky A.V."/>
            <person name="Prokofeva M.I."/>
            <person name="Bonch-Osmolovskaya E.A."/>
            <person name="Ravin N.V."/>
            <person name="Skryabin K.G."/>
        </authorList>
    </citation>
    <scope>NUCLEOTIDE SEQUENCE [LARGE SCALE GENOMIC DNA]</scope>
    <source>
        <strain evidence="2 3">768-20</strain>
    </source>
</reference>
<reference key="2">
    <citation type="submission" date="2011-03" db="EMBL/GenBank/DDBJ databases">
        <title>Complete genome sequence of the thermoacidophilic crenarchaeon Thermoproteus uzoniensis 768-20.</title>
        <authorList>
            <person name="Mardanov A.V."/>
            <person name="Gumerov V.M."/>
            <person name="Beletsky A.V."/>
            <person name="Prokofeva M.I."/>
            <person name="Bonch-Osmolovskaya E.A."/>
            <person name="Ravin N.V."/>
            <person name="Skryabin K.G."/>
        </authorList>
    </citation>
    <scope>NUCLEOTIDE SEQUENCE</scope>
    <source>
        <strain>768-20</strain>
    </source>
</reference>
<dbReference type="GeneID" id="10361137"/>
<feature type="coiled-coil region" evidence="1">
    <location>
        <begin position="10"/>
        <end position="118"/>
    </location>
</feature>
<keyword evidence="3" id="KW-1185">Reference proteome</keyword>
<evidence type="ECO:0000313" key="2">
    <source>
        <dbReference type="EMBL" id="AEA13084.1"/>
    </source>
</evidence>
<dbReference type="Proteomes" id="UP000008138">
    <property type="component" value="Chromosome"/>
</dbReference>
<dbReference type="STRING" id="999630.TUZN_1617"/>
<proteinExistence type="predicted"/>
<dbReference type="KEGG" id="tuz:TUZN_1617"/>
<dbReference type="eggNOG" id="arCOG03734">
    <property type="taxonomic scope" value="Archaea"/>
</dbReference>
<evidence type="ECO:0000256" key="1">
    <source>
        <dbReference type="SAM" id="Coils"/>
    </source>
</evidence>
<keyword evidence="1" id="KW-0175">Coiled coil</keyword>
<sequence length="182" mass="20684">MSVDVAYVAVGELDKLLAQYEEKLRGVEDTWRAFVEASQALKGSWDSDLARVKIRLEQIEGVVAELTRELEVLSAKRELGLISEEDFAKLAEESRKKIAELEEKAKALRDRTDQIDARIRYAWARSLTKDKLSKIDLVALEKKVEDAYSAGAIGEDVYAKLKLEIEVMKAVWEMLNILEPTR</sequence>
<dbReference type="RefSeq" id="WP_013680419.1">
    <property type="nucleotide sequence ID" value="NC_015315.1"/>
</dbReference>
<dbReference type="AlphaFoldDB" id="F2L2N6"/>
<protein>
    <submittedName>
        <fullName evidence="2">Uncharacterized protein</fullName>
    </submittedName>
</protein>
<evidence type="ECO:0000313" key="3">
    <source>
        <dbReference type="Proteomes" id="UP000008138"/>
    </source>
</evidence>
<dbReference type="HOGENOM" id="CLU_1507440_0_0_2"/>
<dbReference type="EMBL" id="CP002590">
    <property type="protein sequence ID" value="AEA13084.1"/>
    <property type="molecule type" value="Genomic_DNA"/>
</dbReference>
<dbReference type="OrthoDB" id="26134at2157"/>
<gene>
    <name evidence="2" type="ordered locus">TUZN_1617</name>
</gene>
<accession>F2L2N6</accession>
<organism evidence="2 3">
    <name type="scientific">Thermoproteus uzoniensis (strain 768-20)</name>
    <dbReference type="NCBI Taxonomy" id="999630"/>
    <lineage>
        <taxon>Archaea</taxon>
        <taxon>Thermoproteota</taxon>
        <taxon>Thermoprotei</taxon>
        <taxon>Thermoproteales</taxon>
        <taxon>Thermoproteaceae</taxon>
        <taxon>Thermoproteus</taxon>
    </lineage>
</organism>
<name>F2L2N6_THEU7</name>